<dbReference type="PROSITE" id="PS01173">
    <property type="entry name" value="LIPASE_GDXG_HIS"/>
    <property type="match status" value="1"/>
</dbReference>
<dbReference type="InterPro" id="IPR002168">
    <property type="entry name" value="Lipase_GDXG_HIS_AS"/>
</dbReference>
<dbReference type="PANTHER" id="PTHR48081">
    <property type="entry name" value="AB HYDROLASE SUPERFAMILY PROTEIN C4A8.06C"/>
    <property type="match status" value="1"/>
</dbReference>
<dbReference type="Gene3D" id="3.40.50.1820">
    <property type="entry name" value="alpha/beta hydrolase"/>
    <property type="match status" value="1"/>
</dbReference>
<evidence type="ECO:0000313" key="7">
    <source>
        <dbReference type="Proteomes" id="UP001172159"/>
    </source>
</evidence>
<dbReference type="PANTHER" id="PTHR48081:SF25">
    <property type="entry name" value="PUTATIVE (AFU_ORTHOLOGUE AFUA_3G11560)-RELATED"/>
    <property type="match status" value="1"/>
</dbReference>
<dbReference type="InterPro" id="IPR050300">
    <property type="entry name" value="GDXG_lipolytic_enzyme"/>
</dbReference>
<dbReference type="InterPro" id="IPR013094">
    <property type="entry name" value="AB_hydrolase_3"/>
</dbReference>
<evidence type="ECO:0000256" key="2">
    <source>
        <dbReference type="ARBA" id="ARBA00022801"/>
    </source>
</evidence>
<dbReference type="InterPro" id="IPR033140">
    <property type="entry name" value="Lipase_GDXG_put_SER_AS"/>
</dbReference>
<keyword evidence="2 6" id="KW-0378">Hydrolase</keyword>
<protein>
    <submittedName>
        <fullName evidence="6">Alpha/beta hydrolase fold-domain-containing protein</fullName>
    </submittedName>
</protein>
<name>A0AA40ENE1_9PEZI</name>
<organism evidence="6 7">
    <name type="scientific">Apiosordaria backusii</name>
    <dbReference type="NCBI Taxonomy" id="314023"/>
    <lineage>
        <taxon>Eukaryota</taxon>
        <taxon>Fungi</taxon>
        <taxon>Dikarya</taxon>
        <taxon>Ascomycota</taxon>
        <taxon>Pezizomycotina</taxon>
        <taxon>Sordariomycetes</taxon>
        <taxon>Sordariomycetidae</taxon>
        <taxon>Sordariales</taxon>
        <taxon>Lasiosphaeriaceae</taxon>
        <taxon>Apiosordaria</taxon>
    </lineage>
</organism>
<evidence type="ECO:0000313" key="6">
    <source>
        <dbReference type="EMBL" id="KAK0742520.1"/>
    </source>
</evidence>
<evidence type="ECO:0000259" key="5">
    <source>
        <dbReference type="Pfam" id="PF07859"/>
    </source>
</evidence>
<dbReference type="Proteomes" id="UP001172159">
    <property type="component" value="Unassembled WGS sequence"/>
</dbReference>
<feature type="domain" description="Alpha/beta hydrolase fold-3" evidence="5">
    <location>
        <begin position="152"/>
        <end position="390"/>
    </location>
</feature>
<accession>A0AA40ENE1</accession>
<evidence type="ECO:0000256" key="1">
    <source>
        <dbReference type="ARBA" id="ARBA00010515"/>
    </source>
</evidence>
<dbReference type="SUPFAM" id="SSF53474">
    <property type="entry name" value="alpha/beta-Hydrolases"/>
    <property type="match status" value="1"/>
</dbReference>
<dbReference type="PROSITE" id="PS01174">
    <property type="entry name" value="LIPASE_GDXG_SER"/>
    <property type="match status" value="1"/>
</dbReference>
<dbReference type="InterPro" id="IPR029058">
    <property type="entry name" value="AB_hydrolase_fold"/>
</dbReference>
<gene>
    <name evidence="6" type="ORF">B0T21DRAFT_282107</name>
</gene>
<sequence>MLPHLPLLLRTAILHLLHLSPQSPYLDLKTALIVNVLRVYINHPNPKSISETKDFLNKFPSIKGRIWVSTYSIPVPTSDTQTAIKSLFSTAINALAQDGGVYKGQMPQVSAVEGEWTGYRANAGPESRLPKGLTERELYAELMKEVKGKTTVLYFHGGAYWLMDPVTHRPTTKTLAKVTGGRVFSVRYRLAPENPFPAAVVDGLVAYLGLLYPDQDAFHESIPPNEIVFAGDSAGGNLCLSLLQLILHLHRTGQRQILWNGKMVDIPLPAGIAVNSPWLDVTHSSPSCIKNAPFDYLPEPSLLKAAEAKRPPCGIWPSTPRRSHIYVADELLMHPLVSVVLAKSWEGAPPVYICTGWELLADEDKYIAKKMWEEGVRVRFEEYEGMPHCFGLIFPGLKEARRCFDGWGGFIKSVVEGEGEQGSRFLTIKAGTLEEAERKGEEVSQDKEEVIRRRMEGQLKGERVVGEGVAKL</sequence>
<comment type="similarity">
    <text evidence="1">Belongs to the 'GDXG' lipolytic enzyme family.</text>
</comment>
<dbReference type="Pfam" id="PF07859">
    <property type="entry name" value="Abhydrolase_3"/>
    <property type="match status" value="1"/>
</dbReference>
<keyword evidence="7" id="KW-1185">Reference proteome</keyword>
<feature type="chain" id="PRO_5041436167" evidence="4">
    <location>
        <begin position="23"/>
        <end position="472"/>
    </location>
</feature>
<evidence type="ECO:0000256" key="3">
    <source>
        <dbReference type="PROSITE-ProRule" id="PRU10038"/>
    </source>
</evidence>
<reference evidence="6" key="1">
    <citation type="submission" date="2023-06" db="EMBL/GenBank/DDBJ databases">
        <title>Genome-scale phylogeny and comparative genomics of the fungal order Sordariales.</title>
        <authorList>
            <consortium name="Lawrence Berkeley National Laboratory"/>
            <person name="Hensen N."/>
            <person name="Bonometti L."/>
            <person name="Westerberg I."/>
            <person name="Brannstrom I.O."/>
            <person name="Guillou S."/>
            <person name="Cros-Aarteil S."/>
            <person name="Calhoun S."/>
            <person name="Haridas S."/>
            <person name="Kuo A."/>
            <person name="Mondo S."/>
            <person name="Pangilinan J."/>
            <person name="Riley R."/>
            <person name="Labutti K."/>
            <person name="Andreopoulos B."/>
            <person name="Lipzen A."/>
            <person name="Chen C."/>
            <person name="Yanf M."/>
            <person name="Daum C."/>
            <person name="Ng V."/>
            <person name="Clum A."/>
            <person name="Steindorff A."/>
            <person name="Ohm R."/>
            <person name="Martin F."/>
            <person name="Silar P."/>
            <person name="Natvig D."/>
            <person name="Lalanne C."/>
            <person name="Gautier V."/>
            <person name="Ament-Velasquez S.L."/>
            <person name="Kruys A."/>
            <person name="Hutchinson M.I."/>
            <person name="Powell A.J."/>
            <person name="Barry K."/>
            <person name="Miller A.N."/>
            <person name="Grigoriev I.V."/>
            <person name="Debuchy R."/>
            <person name="Gladieux P."/>
            <person name="Thoren M.H."/>
            <person name="Johannesson H."/>
        </authorList>
    </citation>
    <scope>NUCLEOTIDE SEQUENCE</scope>
    <source>
        <strain evidence="6">CBS 540.89</strain>
    </source>
</reference>
<feature type="signal peptide" evidence="4">
    <location>
        <begin position="1"/>
        <end position="22"/>
    </location>
</feature>
<dbReference type="GO" id="GO:0016787">
    <property type="term" value="F:hydrolase activity"/>
    <property type="evidence" value="ECO:0007669"/>
    <property type="project" value="UniProtKB-KW"/>
</dbReference>
<evidence type="ECO:0000256" key="4">
    <source>
        <dbReference type="SAM" id="SignalP"/>
    </source>
</evidence>
<proteinExistence type="inferred from homology"/>
<keyword evidence="4" id="KW-0732">Signal</keyword>
<dbReference type="AlphaFoldDB" id="A0AA40ENE1"/>
<feature type="active site" evidence="3">
    <location>
        <position position="233"/>
    </location>
</feature>
<comment type="caution">
    <text evidence="6">The sequence shown here is derived from an EMBL/GenBank/DDBJ whole genome shotgun (WGS) entry which is preliminary data.</text>
</comment>
<dbReference type="EMBL" id="JAUKTV010000003">
    <property type="protein sequence ID" value="KAK0742520.1"/>
    <property type="molecule type" value="Genomic_DNA"/>
</dbReference>